<dbReference type="GO" id="GO:0005886">
    <property type="term" value="C:plasma membrane"/>
    <property type="evidence" value="ECO:0007669"/>
    <property type="project" value="UniProtKB-SubCell"/>
</dbReference>
<keyword evidence="4 7" id="KW-0812">Transmembrane</keyword>
<evidence type="ECO:0000256" key="4">
    <source>
        <dbReference type="ARBA" id="ARBA00022692"/>
    </source>
</evidence>
<dbReference type="Proteomes" id="UP001172737">
    <property type="component" value="Unassembled WGS sequence"/>
</dbReference>
<dbReference type="CDD" id="cd06261">
    <property type="entry name" value="TM_PBP2"/>
    <property type="match status" value="1"/>
</dbReference>
<evidence type="ECO:0000256" key="1">
    <source>
        <dbReference type="ARBA" id="ARBA00004651"/>
    </source>
</evidence>
<dbReference type="InterPro" id="IPR000515">
    <property type="entry name" value="MetI-like"/>
</dbReference>
<feature type="transmembrane region" description="Helical" evidence="7">
    <location>
        <begin position="227"/>
        <end position="252"/>
    </location>
</feature>
<dbReference type="Pfam" id="PF00528">
    <property type="entry name" value="BPD_transp_1"/>
    <property type="match status" value="1"/>
</dbReference>
<dbReference type="GO" id="GO:0055085">
    <property type="term" value="P:transmembrane transport"/>
    <property type="evidence" value="ECO:0007669"/>
    <property type="project" value="InterPro"/>
</dbReference>
<dbReference type="AlphaFoldDB" id="A0AAW7M6B8"/>
<feature type="domain" description="ABC transmembrane type-1" evidence="8">
    <location>
        <begin position="103"/>
        <end position="294"/>
    </location>
</feature>
<comment type="caution">
    <text evidence="9">The sequence shown here is derived from an EMBL/GenBank/DDBJ whole genome shotgun (WGS) entry which is preliminary data.</text>
</comment>
<accession>A0AAW7M6B8</accession>
<organism evidence="9 10">
    <name type="scientific">Demequina lignilytica</name>
    <dbReference type="NCBI Taxonomy" id="3051663"/>
    <lineage>
        <taxon>Bacteria</taxon>
        <taxon>Bacillati</taxon>
        <taxon>Actinomycetota</taxon>
        <taxon>Actinomycetes</taxon>
        <taxon>Micrococcales</taxon>
        <taxon>Demequinaceae</taxon>
        <taxon>Demequina</taxon>
    </lineage>
</organism>
<evidence type="ECO:0000256" key="5">
    <source>
        <dbReference type="ARBA" id="ARBA00022989"/>
    </source>
</evidence>
<protein>
    <submittedName>
        <fullName evidence="9">Carbohydrate ABC transporter permease</fullName>
    </submittedName>
</protein>
<proteinExistence type="inferred from homology"/>
<feature type="transmembrane region" description="Helical" evidence="7">
    <location>
        <begin position="138"/>
        <end position="160"/>
    </location>
</feature>
<sequence length="310" mass="34587">MTTPELTQGVHEVAGLPPQRPTRKARRSTGDLVRHILGRATIYALLIIGSLAALLPLFWMVSTSFKANSEVFKIPATWIPEQFTFEYYAEALLGTSPNFIRFFFNTMILELLIIVGTLLTSLLAAYAFSRVQWRGRDLVFGATLATMMVPFAVTLVPLFIGWSKVGAIDTFWPLALPAWFGGGAFNIFLLRQFMMQIPKDFDEAAQMDGASHWYILRYIIMPMVKPALLVVAIFTFIGVWNDFLGPLIYLTSNDNYTIALGLTSFKQTYGTQWNLLMAASVATILPIVIVLFTFQKPIIEGANLNPGLKG</sequence>
<keyword evidence="10" id="KW-1185">Reference proteome</keyword>
<evidence type="ECO:0000313" key="10">
    <source>
        <dbReference type="Proteomes" id="UP001172737"/>
    </source>
</evidence>
<dbReference type="PROSITE" id="PS50928">
    <property type="entry name" value="ABC_TM1"/>
    <property type="match status" value="1"/>
</dbReference>
<dbReference type="SUPFAM" id="SSF161098">
    <property type="entry name" value="MetI-like"/>
    <property type="match status" value="1"/>
</dbReference>
<evidence type="ECO:0000256" key="7">
    <source>
        <dbReference type="RuleBase" id="RU363032"/>
    </source>
</evidence>
<keyword evidence="5 7" id="KW-1133">Transmembrane helix</keyword>
<gene>
    <name evidence="9" type="ORF">QQX10_06270</name>
</gene>
<feature type="transmembrane region" description="Helical" evidence="7">
    <location>
        <begin position="272"/>
        <end position="294"/>
    </location>
</feature>
<dbReference type="EMBL" id="JAUHPX010000003">
    <property type="protein sequence ID" value="MDN4487771.1"/>
    <property type="molecule type" value="Genomic_DNA"/>
</dbReference>
<comment type="similarity">
    <text evidence="7">Belongs to the binding-protein-dependent transport system permease family.</text>
</comment>
<dbReference type="PANTHER" id="PTHR43744:SF12">
    <property type="entry name" value="ABC TRANSPORTER PERMEASE PROTEIN MG189-RELATED"/>
    <property type="match status" value="1"/>
</dbReference>
<dbReference type="RefSeq" id="WP_301119105.1">
    <property type="nucleotide sequence ID" value="NZ_JAUHPX010000003.1"/>
</dbReference>
<evidence type="ECO:0000259" key="8">
    <source>
        <dbReference type="PROSITE" id="PS50928"/>
    </source>
</evidence>
<dbReference type="InterPro" id="IPR035906">
    <property type="entry name" value="MetI-like_sf"/>
</dbReference>
<evidence type="ECO:0000313" key="9">
    <source>
        <dbReference type="EMBL" id="MDN4487771.1"/>
    </source>
</evidence>
<comment type="subcellular location">
    <subcellularLocation>
        <location evidence="1 7">Cell membrane</location>
        <topology evidence="1 7">Multi-pass membrane protein</topology>
    </subcellularLocation>
</comment>
<keyword evidence="2 7" id="KW-0813">Transport</keyword>
<reference evidence="9" key="1">
    <citation type="submission" date="2023-06" db="EMBL/GenBank/DDBJ databases">
        <title>Sysu t00039.</title>
        <authorList>
            <person name="Gao L."/>
            <person name="Fang B.-Z."/>
            <person name="Li W.-J."/>
        </authorList>
    </citation>
    <scope>NUCLEOTIDE SEQUENCE</scope>
    <source>
        <strain evidence="9">SYSU T00039</strain>
    </source>
</reference>
<keyword evidence="3" id="KW-1003">Cell membrane</keyword>
<evidence type="ECO:0000256" key="3">
    <source>
        <dbReference type="ARBA" id="ARBA00022475"/>
    </source>
</evidence>
<dbReference type="Gene3D" id="1.10.3720.10">
    <property type="entry name" value="MetI-like"/>
    <property type="match status" value="1"/>
</dbReference>
<feature type="transmembrane region" description="Helical" evidence="7">
    <location>
        <begin position="102"/>
        <end position="126"/>
    </location>
</feature>
<evidence type="ECO:0000256" key="6">
    <source>
        <dbReference type="ARBA" id="ARBA00023136"/>
    </source>
</evidence>
<feature type="transmembrane region" description="Helical" evidence="7">
    <location>
        <begin position="172"/>
        <end position="190"/>
    </location>
</feature>
<evidence type="ECO:0000256" key="2">
    <source>
        <dbReference type="ARBA" id="ARBA00022448"/>
    </source>
</evidence>
<name>A0AAW7M6B8_9MICO</name>
<dbReference type="PANTHER" id="PTHR43744">
    <property type="entry name" value="ABC TRANSPORTER PERMEASE PROTEIN MG189-RELATED-RELATED"/>
    <property type="match status" value="1"/>
</dbReference>
<feature type="transmembrane region" description="Helical" evidence="7">
    <location>
        <begin position="36"/>
        <end position="59"/>
    </location>
</feature>
<keyword evidence="6 7" id="KW-0472">Membrane</keyword>